<keyword evidence="1" id="KW-1133">Transmembrane helix</keyword>
<accession>A0A429XAA8</accession>
<sequence length="177" mass="20618">MPSTKYLMSNGLAFFEEKDMDKLRQKALKGWHLKRFRCAGYELEKGECEDVIFNIDYRTLQPNEENEYFEMFSYAGWTHVCSSHNMHIFKAKKGTVPIYSDVESSRDKIVRLAKSLRIAVAFFVGLTVISWLMMTLTSGFVQNISRGAFLITFVFTIPAIMTYTATYYHKWKQGIEK</sequence>
<evidence type="ECO:0000313" key="4">
    <source>
        <dbReference type="Proteomes" id="UP000287296"/>
    </source>
</evidence>
<reference evidence="2 5" key="2">
    <citation type="submission" date="2021-03" db="EMBL/GenBank/DDBJ databases">
        <title>Antimicrobial resistance genes in bacteria isolated from Japanese honey, and their potential for conferring macrolide and lincosamide resistance in the American foulbrood pathogen Paenibacillus larvae.</title>
        <authorList>
            <person name="Okamoto M."/>
            <person name="Kumagai M."/>
            <person name="Kanamori H."/>
            <person name="Takamatsu D."/>
        </authorList>
    </citation>
    <scope>NUCLEOTIDE SEQUENCE [LARGE SCALE GENOMIC DNA]</scope>
    <source>
        <strain evidence="2 5">J6TS1</strain>
    </source>
</reference>
<dbReference type="AlphaFoldDB" id="A0A429XAA8"/>
<evidence type="ECO:0000313" key="2">
    <source>
        <dbReference type="EMBL" id="GIN97917.1"/>
    </source>
</evidence>
<feature type="transmembrane region" description="Helical" evidence="1">
    <location>
        <begin position="147"/>
        <end position="168"/>
    </location>
</feature>
<keyword evidence="1" id="KW-0472">Membrane</keyword>
<reference evidence="3 4" key="1">
    <citation type="submission" date="2018-12" db="EMBL/GenBank/DDBJ databases">
        <authorList>
            <person name="Sun L."/>
            <person name="Chen Z."/>
        </authorList>
    </citation>
    <scope>NUCLEOTIDE SEQUENCE [LARGE SCALE GENOMIC DNA]</scope>
    <source>
        <strain evidence="3 4">LMG 29736</strain>
    </source>
</reference>
<dbReference type="OrthoDB" id="1928173at2"/>
<keyword evidence="1" id="KW-0812">Transmembrane</keyword>
<comment type="caution">
    <text evidence="3">The sequence shown here is derived from an EMBL/GenBank/DDBJ whole genome shotgun (WGS) entry which is preliminary data.</text>
</comment>
<keyword evidence="5" id="KW-1185">Reference proteome</keyword>
<dbReference type="RefSeq" id="WP_120117610.1">
    <property type="nucleotide sequence ID" value="NZ_BORI01000002.1"/>
</dbReference>
<evidence type="ECO:0000256" key="1">
    <source>
        <dbReference type="SAM" id="Phobius"/>
    </source>
</evidence>
<protein>
    <submittedName>
        <fullName evidence="3">DUF2812 domain-containing protein</fullName>
    </submittedName>
</protein>
<feature type="transmembrane region" description="Helical" evidence="1">
    <location>
        <begin position="118"/>
        <end position="141"/>
    </location>
</feature>
<dbReference type="EMBL" id="BORJ01000011">
    <property type="protein sequence ID" value="GIN97917.1"/>
    <property type="molecule type" value="Genomic_DNA"/>
</dbReference>
<proteinExistence type="predicted"/>
<evidence type="ECO:0000313" key="3">
    <source>
        <dbReference type="EMBL" id="RST60291.1"/>
    </source>
</evidence>
<dbReference type="EMBL" id="QYTW02000005">
    <property type="protein sequence ID" value="RST60291.1"/>
    <property type="molecule type" value="Genomic_DNA"/>
</dbReference>
<dbReference type="Proteomes" id="UP000287296">
    <property type="component" value="Unassembled WGS sequence"/>
</dbReference>
<evidence type="ECO:0000313" key="5">
    <source>
        <dbReference type="Proteomes" id="UP000680670"/>
    </source>
</evidence>
<dbReference type="Proteomes" id="UP000680670">
    <property type="component" value="Unassembled WGS sequence"/>
</dbReference>
<dbReference type="Pfam" id="PF11193">
    <property type="entry name" value="DUF2812"/>
    <property type="match status" value="1"/>
</dbReference>
<name>A0A429XAA8_SIMTE</name>
<organism evidence="3 4">
    <name type="scientific">Siminovitchia terrae</name>
    <name type="common">Bacillus terrae</name>
    <dbReference type="NCBI Taxonomy" id="1914933"/>
    <lineage>
        <taxon>Bacteria</taxon>
        <taxon>Bacillati</taxon>
        <taxon>Bacillota</taxon>
        <taxon>Bacilli</taxon>
        <taxon>Bacillales</taxon>
        <taxon>Bacillaceae</taxon>
        <taxon>Siminovitchia</taxon>
    </lineage>
</organism>
<dbReference type="InterPro" id="IPR021359">
    <property type="entry name" value="DUF2812"/>
</dbReference>
<gene>
    <name evidence="3" type="ORF">D5F11_007540</name>
    <name evidence="2" type="ORF">J6TS1_37870</name>
</gene>